<proteinExistence type="predicted"/>
<dbReference type="PRINTS" id="PR00371">
    <property type="entry name" value="FPNCR"/>
</dbReference>
<dbReference type="InterPro" id="IPR008333">
    <property type="entry name" value="Cbr1-like_FAD-bd_dom"/>
</dbReference>
<dbReference type="InterPro" id="IPR017938">
    <property type="entry name" value="Riboflavin_synthase-like_b-brl"/>
</dbReference>
<dbReference type="EMBL" id="QFQP01000066">
    <property type="protein sequence ID" value="PZR04011.1"/>
    <property type="molecule type" value="Genomic_DNA"/>
</dbReference>
<accession>A0A2W5V1Z4</accession>
<dbReference type="InterPro" id="IPR001709">
    <property type="entry name" value="Flavoprot_Pyr_Nucl_cyt_Rdtase"/>
</dbReference>
<dbReference type="Gene3D" id="3.40.50.80">
    <property type="entry name" value="Nucleotide-binding domain of ferredoxin-NADP reductase (FNR) module"/>
    <property type="match status" value="1"/>
</dbReference>
<dbReference type="PRINTS" id="PR00410">
    <property type="entry name" value="PHEHYDRXLASE"/>
</dbReference>
<dbReference type="Pfam" id="PF00175">
    <property type="entry name" value="NAD_binding_1"/>
    <property type="match status" value="1"/>
</dbReference>
<dbReference type="InterPro" id="IPR039261">
    <property type="entry name" value="FNR_nucleotide-bd"/>
</dbReference>
<dbReference type="GO" id="GO:0016491">
    <property type="term" value="F:oxidoreductase activity"/>
    <property type="evidence" value="ECO:0007669"/>
    <property type="project" value="InterPro"/>
</dbReference>
<dbReference type="Pfam" id="PF00970">
    <property type="entry name" value="FAD_binding_6"/>
    <property type="match status" value="1"/>
</dbReference>
<dbReference type="CDD" id="cd00322">
    <property type="entry name" value="FNR_like"/>
    <property type="match status" value="1"/>
</dbReference>
<gene>
    <name evidence="2" type="ORF">DI536_34975</name>
</gene>
<dbReference type="PROSITE" id="PS51384">
    <property type="entry name" value="FAD_FR"/>
    <property type="match status" value="1"/>
</dbReference>
<dbReference type="AlphaFoldDB" id="A0A2W5V1Z4"/>
<dbReference type="PANTHER" id="PTHR47354:SF5">
    <property type="entry name" value="PROTEIN RFBI"/>
    <property type="match status" value="1"/>
</dbReference>
<reference evidence="2 3" key="1">
    <citation type="submission" date="2017-08" db="EMBL/GenBank/DDBJ databases">
        <title>Infants hospitalized years apart are colonized by the same room-sourced microbial strains.</title>
        <authorList>
            <person name="Brooks B."/>
            <person name="Olm M.R."/>
            <person name="Firek B.A."/>
            <person name="Baker R."/>
            <person name="Thomas B.C."/>
            <person name="Morowitz M.J."/>
            <person name="Banfield J.F."/>
        </authorList>
    </citation>
    <scope>NUCLEOTIDE SEQUENCE [LARGE SCALE GENOMIC DNA]</scope>
    <source>
        <strain evidence="2">S2_003_000_R2_14</strain>
    </source>
</reference>
<evidence type="ECO:0000313" key="3">
    <source>
        <dbReference type="Proteomes" id="UP000249061"/>
    </source>
</evidence>
<evidence type="ECO:0000313" key="2">
    <source>
        <dbReference type="EMBL" id="PZR04011.1"/>
    </source>
</evidence>
<dbReference type="SUPFAM" id="SSF52343">
    <property type="entry name" value="Ferredoxin reductase-like, C-terminal NADP-linked domain"/>
    <property type="match status" value="1"/>
</dbReference>
<protein>
    <submittedName>
        <fullName evidence="2">Oxidoreductase</fullName>
    </submittedName>
</protein>
<dbReference type="InterPro" id="IPR017927">
    <property type="entry name" value="FAD-bd_FR_type"/>
</dbReference>
<organism evidence="2 3">
    <name type="scientific">Archangium gephyra</name>
    <dbReference type="NCBI Taxonomy" id="48"/>
    <lineage>
        <taxon>Bacteria</taxon>
        <taxon>Pseudomonadati</taxon>
        <taxon>Myxococcota</taxon>
        <taxon>Myxococcia</taxon>
        <taxon>Myxococcales</taxon>
        <taxon>Cystobacterineae</taxon>
        <taxon>Archangiaceae</taxon>
        <taxon>Archangium</taxon>
    </lineage>
</organism>
<dbReference type="SUPFAM" id="SSF63380">
    <property type="entry name" value="Riboflavin synthase domain-like"/>
    <property type="match status" value="1"/>
</dbReference>
<name>A0A2W5V1Z4_9BACT</name>
<evidence type="ECO:0000259" key="1">
    <source>
        <dbReference type="PROSITE" id="PS51384"/>
    </source>
</evidence>
<sequence length="249" mass="27908">MTQAVLLPRVETFQAKLVEAHDVTPRVREFVFERLDGAPFTFKSGQWVSLVLPLLDARDRPLRRSYSLASVPGDSSRFELLITRVDDGAASAWLHQAPPGTVLDVKGPQGTFARDLDAGPSLFVATGTGVAPFRGFVHDALKAGRTEPLWVLFGVRTVDDALYLREFEALQQQHAYVRFIPTLSRANDAWAGRTGYVQKHVLELWNELSLHGTPHVYICGVKKMLTEVRELLKTHAGLERHQLHLESYD</sequence>
<comment type="caution">
    <text evidence="2">The sequence shown here is derived from an EMBL/GenBank/DDBJ whole genome shotgun (WGS) entry which is preliminary data.</text>
</comment>
<dbReference type="InterPro" id="IPR001433">
    <property type="entry name" value="OxRdtase_FAD/NAD-bd"/>
</dbReference>
<dbReference type="InterPro" id="IPR050415">
    <property type="entry name" value="MRET"/>
</dbReference>
<dbReference type="Gene3D" id="2.40.30.10">
    <property type="entry name" value="Translation factors"/>
    <property type="match status" value="1"/>
</dbReference>
<feature type="domain" description="FAD-binding FR-type" evidence="1">
    <location>
        <begin position="10"/>
        <end position="115"/>
    </location>
</feature>
<dbReference type="PANTHER" id="PTHR47354">
    <property type="entry name" value="NADH OXIDOREDUCTASE HCR"/>
    <property type="match status" value="1"/>
</dbReference>
<dbReference type="Proteomes" id="UP000249061">
    <property type="component" value="Unassembled WGS sequence"/>
</dbReference>